<dbReference type="STRING" id="7739.C3XZ82"/>
<dbReference type="InterPro" id="IPR050494">
    <property type="entry name" value="Ser_Thr_dual-spec_kinase"/>
</dbReference>
<dbReference type="PANTHER" id="PTHR24058:SF130">
    <property type="entry name" value="SERINE_THREONINE PROTEIN KINASES-RELATED"/>
    <property type="match status" value="1"/>
</dbReference>
<dbReference type="EMBL" id="GG666475">
    <property type="protein sequence ID" value="EEN66646.1"/>
    <property type="molecule type" value="Genomic_DNA"/>
</dbReference>
<feature type="compositionally biased region" description="Low complexity" evidence="6">
    <location>
        <begin position="548"/>
        <end position="561"/>
    </location>
</feature>
<feature type="compositionally biased region" description="Polar residues" evidence="6">
    <location>
        <begin position="577"/>
        <end position="597"/>
    </location>
</feature>
<feature type="compositionally biased region" description="Low complexity" evidence="6">
    <location>
        <begin position="444"/>
        <end position="474"/>
    </location>
</feature>
<dbReference type="Gene3D" id="3.30.200.20">
    <property type="entry name" value="Phosphorylase Kinase, domain 1"/>
    <property type="match status" value="1"/>
</dbReference>
<dbReference type="SUPFAM" id="SSF56112">
    <property type="entry name" value="Protein kinase-like (PK-like)"/>
    <property type="match status" value="1"/>
</dbReference>
<dbReference type="PROSITE" id="PS50011">
    <property type="entry name" value="PROTEIN_KINASE_DOM"/>
    <property type="match status" value="1"/>
</dbReference>
<feature type="compositionally biased region" description="Polar residues" evidence="6">
    <location>
        <begin position="1087"/>
        <end position="1096"/>
    </location>
</feature>
<dbReference type="Gene3D" id="1.10.510.10">
    <property type="entry name" value="Transferase(Phosphotransferase) domain 1"/>
    <property type="match status" value="1"/>
</dbReference>
<gene>
    <name evidence="8" type="ORF">BRAFLDRAFT_65825</name>
</gene>
<keyword evidence="1" id="KW-0723">Serine/threonine-protein kinase</keyword>
<accession>C3XZ82</accession>
<dbReference type="PANTHER" id="PTHR24058">
    <property type="entry name" value="DUAL SPECIFICITY PROTEIN KINASE"/>
    <property type="match status" value="1"/>
</dbReference>
<organism>
    <name type="scientific">Branchiostoma floridae</name>
    <name type="common">Florida lancelet</name>
    <name type="synonym">Amphioxus</name>
    <dbReference type="NCBI Taxonomy" id="7739"/>
    <lineage>
        <taxon>Eukaryota</taxon>
        <taxon>Metazoa</taxon>
        <taxon>Chordata</taxon>
        <taxon>Cephalochordata</taxon>
        <taxon>Leptocardii</taxon>
        <taxon>Amphioxiformes</taxon>
        <taxon>Branchiostomatidae</taxon>
        <taxon>Branchiostoma</taxon>
    </lineage>
</organism>
<feature type="compositionally biased region" description="Polar residues" evidence="6">
    <location>
        <begin position="617"/>
        <end position="736"/>
    </location>
</feature>
<dbReference type="eggNOG" id="KOG0667">
    <property type="taxonomic scope" value="Eukaryota"/>
</dbReference>
<feature type="region of interest" description="Disordered" evidence="6">
    <location>
        <begin position="1140"/>
        <end position="1175"/>
    </location>
</feature>
<feature type="region of interest" description="Disordered" evidence="6">
    <location>
        <begin position="612"/>
        <end position="739"/>
    </location>
</feature>
<dbReference type="GO" id="GO:0004674">
    <property type="term" value="F:protein serine/threonine kinase activity"/>
    <property type="evidence" value="ECO:0007669"/>
    <property type="project" value="UniProtKB-KW"/>
</dbReference>
<evidence type="ECO:0000259" key="7">
    <source>
        <dbReference type="PROSITE" id="PS50011"/>
    </source>
</evidence>
<feature type="compositionally biased region" description="Basic and acidic residues" evidence="6">
    <location>
        <begin position="1198"/>
        <end position="1211"/>
    </location>
</feature>
<dbReference type="InParanoid" id="C3XZ82"/>
<keyword evidence="2" id="KW-0808">Transferase</keyword>
<feature type="compositionally biased region" description="Polar residues" evidence="6">
    <location>
        <begin position="1228"/>
        <end position="1239"/>
    </location>
</feature>
<feature type="compositionally biased region" description="Polar residues" evidence="6">
    <location>
        <begin position="1022"/>
        <end position="1055"/>
    </location>
</feature>
<name>C3XZ82_BRAFL</name>
<sequence>MESEPRPSTTLVRIQPPKVHAVAYTTGGLRTLYKKISLSKNRKIRNDHEFGAYTDNHGCFVPEESSAIRVTCFLGQALLLTTDGTLLMLGCHVFRNVLHDTFRRDNNLVSIKILHVNYHALGYQEADCIRRLNLADPEDISRCVRLLNFFTFDEHYCMVFELLNPTPLHHYFRKLHSPEEKLSIIKKVAIQLLQVLGFLLRGNVIHADLKPENVLAVSGDLDNVKVIDFGNAIHSVPEEISLYYDDFELQTLLYRAPEVMMGLPNFALEIDMWSLGCILAEMTGILGPFPLNPFEEGKFFPELREFVSVHGPLPEQTVINRLMGELDNIRDFHFASFLAGLLKYDPRERMTVAQAAVHPFLARTLGMRYLMPADHPIARTFYPAVGVNPTSYRQRPHIELDLSRQNLRSETLLCMGTVAPATNTSPRQPSGKHRTRSRTGSGGSSSSSQNSTPRQTRIPQPSRQRSNNNNNNQPETGAVQYNRNGPVQPHGLQEVQKHRLNSAEPENVQYNQHNVQHLPHAAPAQHSQHAAHALYGRDGVTEGHRANSHGASHSGQSQSPRKSPRRRGNRRRYQTLPHRTSSSLLPSSEGTAVHRSNSLSEADVIDLTEGHKAGQLHRSQSSHNTGQTQPLRTSYNDSQSQPSRVSYNDSQLQPSRTSYNDSQSQPSRASYNDSQSQPSRASYKDSQSQPSRASYNDSQSQPSRASYSDSQTQSSRPVSRGGQSSACSTSPLSVDTSDSDDEVLLISEIPTPLVQRLKRASSVPGPPTPPARRNGFNRKLLPPGLQLGQDSNMAAPPLNPTKQVRKRASLKSIRSTDPDSLHHIAHTENNAPGIAQEFSNIKITARGRSPTIKGIKKSKSLPEFEHVMIKSGESSPEQEEHAPDSSGSSRVRSLEDICQAEDEPTGKPTRHRKRSLTFMSSVSTLWNTFKPSVSALLGGPGRREETAGAYRRRGTSGKHVHASAGGAVTDISRALSPSNDKPSPRQPAEISQSLRLSAPACLEAETPRGGEMEVSGGKRRNNMSPTDMTMSPPKQLTAAPSQEGATRMYRNQQLRTSKKRREEAAQAAHSEQEKQNVRKIAQELIQFMQNHQATSIPPSPGRRSAPPGGQGFPPGGQGFPPGVQGYAVCAGHGGQLTRQALPRTRAASEGADRHRQNGSFHDNASPRQGRSASHGYHQAEEDLEFYDYSVDGAGDRNLSVDKPRHLRDRATEPTGSDGKVSCPGQSAGEISSPGQSAGEVSSPGPSADFLSPEQCASSPAKTSRLLHALLCRPLHRRQPRQQDQCNAMQHYNV</sequence>
<feature type="region of interest" description="Disordered" evidence="6">
    <location>
        <begin position="417"/>
        <end position="489"/>
    </location>
</feature>
<dbReference type="GO" id="GO:0005524">
    <property type="term" value="F:ATP binding"/>
    <property type="evidence" value="ECO:0007669"/>
    <property type="project" value="UniProtKB-KW"/>
</dbReference>
<evidence type="ECO:0000256" key="2">
    <source>
        <dbReference type="ARBA" id="ARBA00022679"/>
    </source>
</evidence>
<evidence type="ECO:0000256" key="4">
    <source>
        <dbReference type="ARBA" id="ARBA00022777"/>
    </source>
</evidence>
<keyword evidence="4" id="KW-0418">Kinase</keyword>
<evidence type="ECO:0000256" key="1">
    <source>
        <dbReference type="ARBA" id="ARBA00022527"/>
    </source>
</evidence>
<evidence type="ECO:0000256" key="3">
    <source>
        <dbReference type="ARBA" id="ARBA00022741"/>
    </source>
</evidence>
<evidence type="ECO:0000256" key="5">
    <source>
        <dbReference type="ARBA" id="ARBA00022840"/>
    </source>
</evidence>
<feature type="region of interest" description="Disordered" evidence="6">
    <location>
        <begin position="870"/>
        <end position="893"/>
    </location>
</feature>
<evidence type="ECO:0000256" key="6">
    <source>
        <dbReference type="SAM" id="MobiDB-lite"/>
    </source>
</evidence>
<dbReference type="SMART" id="SM00220">
    <property type="entry name" value="S_TKc"/>
    <property type="match status" value="1"/>
</dbReference>
<proteinExistence type="predicted"/>
<dbReference type="InterPro" id="IPR000719">
    <property type="entry name" value="Prot_kinase_dom"/>
</dbReference>
<feature type="region of interest" description="Disordered" evidence="6">
    <location>
        <begin position="540"/>
        <end position="597"/>
    </location>
</feature>
<feature type="region of interest" description="Disordered" evidence="6">
    <location>
        <begin position="756"/>
        <end position="777"/>
    </location>
</feature>
<keyword evidence="3" id="KW-0547">Nucleotide-binding</keyword>
<feature type="compositionally biased region" description="Polar residues" evidence="6">
    <location>
        <begin position="1157"/>
        <end position="1171"/>
    </location>
</feature>
<feature type="region of interest" description="Disordered" evidence="6">
    <location>
        <begin position="1196"/>
        <end position="1258"/>
    </location>
</feature>
<feature type="region of interest" description="Disordered" evidence="6">
    <location>
        <begin position="937"/>
        <end position="1126"/>
    </location>
</feature>
<feature type="compositionally biased region" description="Basic residues" evidence="6">
    <location>
        <begin position="562"/>
        <end position="573"/>
    </location>
</feature>
<dbReference type="InterPro" id="IPR011009">
    <property type="entry name" value="Kinase-like_dom_sf"/>
</dbReference>
<feature type="compositionally biased region" description="Basic residues" evidence="6">
    <location>
        <begin position="950"/>
        <end position="961"/>
    </location>
</feature>
<feature type="compositionally biased region" description="Basic and acidic residues" evidence="6">
    <location>
        <begin position="1060"/>
        <end position="1076"/>
    </location>
</feature>
<reference evidence="8" key="1">
    <citation type="journal article" date="2008" name="Nature">
        <title>The amphioxus genome and the evolution of the chordate karyotype.</title>
        <authorList>
            <consortium name="US DOE Joint Genome Institute (JGI-PGF)"/>
            <person name="Putnam N.H."/>
            <person name="Butts T."/>
            <person name="Ferrier D.E.K."/>
            <person name="Furlong R.F."/>
            <person name="Hellsten U."/>
            <person name="Kawashima T."/>
            <person name="Robinson-Rechavi M."/>
            <person name="Shoguchi E."/>
            <person name="Terry A."/>
            <person name="Yu J.-K."/>
            <person name="Benito-Gutierrez E.L."/>
            <person name="Dubchak I."/>
            <person name="Garcia-Fernandez J."/>
            <person name="Gibson-Brown J.J."/>
            <person name="Grigoriev I.V."/>
            <person name="Horton A.C."/>
            <person name="de Jong P.J."/>
            <person name="Jurka J."/>
            <person name="Kapitonov V.V."/>
            <person name="Kohara Y."/>
            <person name="Kuroki Y."/>
            <person name="Lindquist E."/>
            <person name="Lucas S."/>
            <person name="Osoegawa K."/>
            <person name="Pennacchio L.A."/>
            <person name="Salamov A.A."/>
            <person name="Satou Y."/>
            <person name="Sauka-Spengler T."/>
            <person name="Schmutz J."/>
            <person name="Shin-I T."/>
            <person name="Toyoda A."/>
            <person name="Bronner-Fraser M."/>
            <person name="Fujiyama A."/>
            <person name="Holland L.Z."/>
            <person name="Holland P.W.H."/>
            <person name="Satoh N."/>
            <person name="Rokhsar D.S."/>
        </authorList>
    </citation>
    <scope>NUCLEOTIDE SEQUENCE [LARGE SCALE GENOMIC DNA]</scope>
    <source>
        <strain evidence="8">S238N-H82</strain>
        <tissue evidence="8">Testes</tissue>
    </source>
</reference>
<feature type="compositionally biased region" description="Gly residues" evidence="6">
    <location>
        <begin position="1108"/>
        <end position="1119"/>
    </location>
</feature>
<feature type="domain" description="Protein kinase" evidence="7">
    <location>
        <begin position="83"/>
        <end position="361"/>
    </location>
</feature>
<protein>
    <recommendedName>
        <fullName evidence="7">Protein kinase domain-containing protein</fullName>
    </recommendedName>
</protein>
<evidence type="ECO:0000313" key="8">
    <source>
        <dbReference type="EMBL" id="EEN66646.1"/>
    </source>
</evidence>
<dbReference type="Pfam" id="PF00069">
    <property type="entry name" value="Pkinase"/>
    <property type="match status" value="1"/>
</dbReference>
<keyword evidence="5" id="KW-0067">ATP-binding</keyword>